<evidence type="ECO:0000313" key="3">
    <source>
        <dbReference type="Proteomes" id="UP000268652"/>
    </source>
</evidence>
<reference evidence="3 4" key="1">
    <citation type="submission" date="2018-09" db="EMBL/GenBank/DDBJ databases">
        <title>Streptomyces sp. nov. DS1-2, an endophytic actinomycete isolated from roots of Dendrobium scabrilingue.</title>
        <authorList>
            <person name="Kuncharoen N."/>
            <person name="Kudo T."/>
            <person name="Ohkuma M."/>
            <person name="Yuki M."/>
            <person name="Tanasupawat S."/>
        </authorList>
    </citation>
    <scope>NUCLEOTIDE SEQUENCE [LARGE SCALE GENOMIC DNA]</scope>
    <source>
        <strain evidence="1 4">AZ1-7</strain>
        <strain evidence="2 3">DS1-2</strain>
    </source>
</reference>
<name>A0A3A9WHG6_9ACTN</name>
<keyword evidence="3" id="KW-1185">Reference proteome</keyword>
<comment type="caution">
    <text evidence="1">The sequence shown here is derived from an EMBL/GenBank/DDBJ whole genome shotgun (WGS) entry which is preliminary data.</text>
</comment>
<proteinExistence type="predicted"/>
<evidence type="ECO:0000313" key="4">
    <source>
        <dbReference type="Proteomes" id="UP000275024"/>
    </source>
</evidence>
<protein>
    <submittedName>
        <fullName evidence="1">Uncharacterized protein</fullName>
    </submittedName>
</protein>
<organism evidence="1 4">
    <name type="scientific">Streptomyces radicis</name>
    <dbReference type="NCBI Taxonomy" id="1750517"/>
    <lineage>
        <taxon>Bacteria</taxon>
        <taxon>Bacillati</taxon>
        <taxon>Actinomycetota</taxon>
        <taxon>Actinomycetes</taxon>
        <taxon>Kitasatosporales</taxon>
        <taxon>Streptomycetaceae</taxon>
        <taxon>Streptomyces</taxon>
    </lineage>
</organism>
<evidence type="ECO:0000313" key="2">
    <source>
        <dbReference type="EMBL" id="RKN27764.1"/>
    </source>
</evidence>
<accession>A0A3A9WHG6</accession>
<gene>
    <name evidence="2" type="ORF">D7318_02475</name>
    <name evidence="1" type="ORF">D7319_00415</name>
</gene>
<dbReference type="EMBL" id="RBDX01000001">
    <property type="protein sequence ID" value="RKN12468.1"/>
    <property type="molecule type" value="Genomic_DNA"/>
</dbReference>
<dbReference type="AlphaFoldDB" id="A0A3A9WHG6"/>
<dbReference type="Proteomes" id="UP000275024">
    <property type="component" value="Unassembled WGS sequence"/>
</dbReference>
<sequence length="103" mass="11223">MTAEHDYFQDPRIGKLLDLILQLSTDLHVTAQRVHALEAVLVRHGALKGGELDAFAPDAAEQRVLDGQRDAMLGRLIAILAEAGPAEHPLRDQWEALLAGRPG</sequence>
<dbReference type="EMBL" id="RBDY01000001">
    <property type="protein sequence ID" value="RKN27764.1"/>
    <property type="molecule type" value="Genomic_DNA"/>
</dbReference>
<dbReference type="OrthoDB" id="3389271at2"/>
<dbReference type="Proteomes" id="UP000268652">
    <property type="component" value="Unassembled WGS sequence"/>
</dbReference>
<dbReference type="RefSeq" id="WP_120695124.1">
    <property type="nucleotide sequence ID" value="NZ_RBDX01000001.1"/>
</dbReference>
<evidence type="ECO:0000313" key="1">
    <source>
        <dbReference type="EMBL" id="RKN12468.1"/>
    </source>
</evidence>